<reference evidence="7" key="1">
    <citation type="journal article" date="2014" name="Int. J. Syst. Evol. Microbiol.">
        <title>Complete genome sequence of Corynebacterium casei LMG S-19264T (=DSM 44701T), isolated from a smear-ripened cheese.</title>
        <authorList>
            <consortium name="US DOE Joint Genome Institute (JGI-PGF)"/>
            <person name="Walter F."/>
            <person name="Albersmeier A."/>
            <person name="Kalinowski J."/>
            <person name="Ruckert C."/>
        </authorList>
    </citation>
    <scope>NUCLEOTIDE SEQUENCE</scope>
    <source>
        <strain evidence="7">CGMCC 1.12777</strain>
    </source>
</reference>
<comment type="subcellular location">
    <subcellularLocation>
        <location evidence="1">Cytoplasm</location>
    </subcellularLocation>
</comment>
<dbReference type="PRINTS" id="PR00080">
    <property type="entry name" value="SDRFAMILY"/>
</dbReference>
<keyword evidence="3" id="KW-0963">Cytoplasm</keyword>
<evidence type="ECO:0000256" key="5">
    <source>
        <dbReference type="ARBA" id="ARBA00023002"/>
    </source>
</evidence>
<dbReference type="AlphaFoldDB" id="A0A8J3ELR6"/>
<proteinExistence type="inferred from homology"/>
<keyword evidence="8" id="KW-1185">Reference proteome</keyword>
<reference evidence="7" key="2">
    <citation type="submission" date="2020-09" db="EMBL/GenBank/DDBJ databases">
        <authorList>
            <person name="Sun Q."/>
            <person name="Zhou Y."/>
        </authorList>
    </citation>
    <scope>NUCLEOTIDE SEQUENCE</scope>
    <source>
        <strain evidence="7">CGMCC 1.12777</strain>
    </source>
</reference>
<organism evidence="7 8">
    <name type="scientific">Pullulanibacillus pueri</name>
    <dbReference type="NCBI Taxonomy" id="1437324"/>
    <lineage>
        <taxon>Bacteria</taxon>
        <taxon>Bacillati</taxon>
        <taxon>Bacillota</taxon>
        <taxon>Bacilli</taxon>
        <taxon>Bacillales</taxon>
        <taxon>Sporolactobacillaceae</taxon>
        <taxon>Pullulanibacillus</taxon>
    </lineage>
</organism>
<keyword evidence="5" id="KW-0560">Oxidoreductase</keyword>
<dbReference type="SUPFAM" id="SSF51735">
    <property type="entry name" value="NAD(P)-binding Rossmann-fold domains"/>
    <property type="match status" value="1"/>
</dbReference>
<evidence type="ECO:0000256" key="2">
    <source>
        <dbReference type="ARBA" id="ARBA00006484"/>
    </source>
</evidence>
<evidence type="ECO:0000256" key="3">
    <source>
        <dbReference type="ARBA" id="ARBA00022490"/>
    </source>
</evidence>
<dbReference type="InterPro" id="IPR002347">
    <property type="entry name" value="SDR_fam"/>
</dbReference>
<dbReference type="PRINTS" id="PR00081">
    <property type="entry name" value="GDHRDH"/>
</dbReference>
<dbReference type="InterPro" id="IPR020904">
    <property type="entry name" value="Sc_DH/Rdtase_CS"/>
</dbReference>
<dbReference type="PANTHER" id="PTHR44085:SF2">
    <property type="entry name" value="SEPIAPTERIN REDUCTASE"/>
    <property type="match status" value="1"/>
</dbReference>
<dbReference type="Gene3D" id="3.40.50.720">
    <property type="entry name" value="NAD(P)-binding Rossmann-like Domain"/>
    <property type="match status" value="1"/>
</dbReference>
<dbReference type="Pfam" id="PF00106">
    <property type="entry name" value="adh_short"/>
    <property type="match status" value="1"/>
</dbReference>
<dbReference type="Proteomes" id="UP000656813">
    <property type="component" value="Unassembled WGS sequence"/>
</dbReference>
<comment type="similarity">
    <text evidence="2 6">Belongs to the short-chain dehydrogenases/reductases (SDR) family.</text>
</comment>
<evidence type="ECO:0000256" key="6">
    <source>
        <dbReference type="RuleBase" id="RU000363"/>
    </source>
</evidence>
<dbReference type="GO" id="GO:0006729">
    <property type="term" value="P:tetrahydrobiopterin biosynthetic process"/>
    <property type="evidence" value="ECO:0007669"/>
    <property type="project" value="TreeGrafter"/>
</dbReference>
<gene>
    <name evidence="7" type="primary">yueD</name>
    <name evidence="7" type="ORF">GCM10007096_09500</name>
</gene>
<protein>
    <submittedName>
        <fullName evidence="7">Benzil reductase ((S)-benzoin forming)</fullName>
    </submittedName>
</protein>
<accession>A0A8J3ELR6</accession>
<dbReference type="EMBL" id="BMFV01000005">
    <property type="protein sequence ID" value="GGH77507.1"/>
    <property type="molecule type" value="Genomic_DNA"/>
</dbReference>
<evidence type="ECO:0000313" key="7">
    <source>
        <dbReference type="EMBL" id="GGH77507.1"/>
    </source>
</evidence>
<evidence type="ECO:0000256" key="4">
    <source>
        <dbReference type="ARBA" id="ARBA00022857"/>
    </source>
</evidence>
<dbReference type="PROSITE" id="PS00061">
    <property type="entry name" value="ADH_SHORT"/>
    <property type="match status" value="1"/>
</dbReference>
<dbReference type="InterPro" id="IPR036291">
    <property type="entry name" value="NAD(P)-bd_dom_sf"/>
</dbReference>
<comment type="caution">
    <text evidence="7">The sequence shown here is derived from an EMBL/GenBank/DDBJ whole genome shotgun (WGS) entry which is preliminary data.</text>
</comment>
<sequence length="252" mass="27349">MKLAVITGASRGLGAAIAEGFIDKGYGLITVSRQENEALKRKASESQSLYAHFNCDLASPDQQLSTLEAIIHLLQEWGTAEALYLINNAGVVEPIEVVGEMGTEDLQRLMTVNILAPMVMTNGFVKAFTQEKLTVVNVSSGAALHPTHGWSAYGSSKAAVNLFTETAALEAQHIDAPHTFIAYNPGIMDTEMQGVIRSSGKQAFKDVEKFQGFKENGQLRSPEVVAQALIDLLIDKDPENGRIYNVNELLDK</sequence>
<dbReference type="InterPro" id="IPR051721">
    <property type="entry name" value="Biopterin_syn/organic_redct"/>
</dbReference>
<dbReference type="RefSeq" id="WP_188496255.1">
    <property type="nucleotide sequence ID" value="NZ_BMFV01000005.1"/>
</dbReference>
<dbReference type="PANTHER" id="PTHR44085">
    <property type="entry name" value="SEPIAPTERIN REDUCTASE"/>
    <property type="match status" value="1"/>
</dbReference>
<evidence type="ECO:0000313" key="8">
    <source>
        <dbReference type="Proteomes" id="UP000656813"/>
    </source>
</evidence>
<dbReference type="NCBIfam" id="NF005381">
    <property type="entry name" value="PRK06924.1"/>
    <property type="match status" value="1"/>
</dbReference>
<keyword evidence="4" id="KW-0521">NADP</keyword>
<dbReference type="GO" id="GO:0004757">
    <property type="term" value="F:sepiapterin reductase (NADP+) activity"/>
    <property type="evidence" value="ECO:0007669"/>
    <property type="project" value="TreeGrafter"/>
</dbReference>
<name>A0A8J3ELR6_9BACL</name>
<evidence type="ECO:0000256" key="1">
    <source>
        <dbReference type="ARBA" id="ARBA00004496"/>
    </source>
</evidence>
<dbReference type="GO" id="GO:0005737">
    <property type="term" value="C:cytoplasm"/>
    <property type="evidence" value="ECO:0007669"/>
    <property type="project" value="UniProtKB-SubCell"/>
</dbReference>